<feature type="transmembrane region" description="Helical" evidence="7">
    <location>
        <begin position="134"/>
        <end position="153"/>
    </location>
</feature>
<proteinExistence type="predicted"/>
<gene>
    <name evidence="9" type="ORF">WSS_A09757</name>
</gene>
<dbReference type="PANTHER" id="PTHR33451:SF3">
    <property type="entry name" value="MALATE-2H(+)_NA(+)-LACTATE ANTIPORTER"/>
    <property type="match status" value="1"/>
</dbReference>
<feature type="transmembrane region" description="Helical" evidence="7">
    <location>
        <begin position="274"/>
        <end position="307"/>
    </location>
</feature>
<keyword evidence="4 7" id="KW-1133">Transmembrane helix</keyword>
<feature type="transmembrane region" description="Helical" evidence="7">
    <location>
        <begin position="327"/>
        <end position="345"/>
    </location>
</feature>
<accession>K8XN25</accession>
<evidence type="ECO:0000256" key="6">
    <source>
        <dbReference type="SAM" id="MobiDB-lite"/>
    </source>
</evidence>
<dbReference type="RefSeq" id="WP_005255164.1">
    <property type="nucleotide sequence ID" value="NZ_AJYC02000028.1"/>
</dbReference>
<evidence type="ECO:0000256" key="3">
    <source>
        <dbReference type="ARBA" id="ARBA00022692"/>
    </source>
</evidence>
<evidence type="ECO:0000256" key="7">
    <source>
        <dbReference type="SAM" id="Phobius"/>
    </source>
</evidence>
<feature type="domain" description="Citrate transporter-like" evidence="8">
    <location>
        <begin position="13"/>
        <end position="419"/>
    </location>
</feature>
<sequence>MLVALGFLMVAVFMFLIMSKRATPVVGLIAVPVAFGIAAGAGLGIGDMITDGIKALAPTAALLFFAIIFFGIMIDVGLFDPLVKLILRLVRNDPMRLVVGTAVLAMVVSLDGDGSTTFIIVTSALLPLYMKLKVSPVVLTVVAGLANGAMNIVPWGGPTVRAAAALGISPSDVFVPMIPSLVGGLLVVLLFAVQLGYSERRRIGTLELTDERLLVSAGSGLRRSVTGSGSGSGSGGNGDAPRTGGGSGDAGSDDGQGFVDGLDPQRPTLRPKLLWFNALVTVALLVVLVMDVLPIPVLFMVAASIALTVNFPRVKEQQEAITRHSSSIVSVVAMVFAAAVLTGVFQGTGMVEAMAQWLLEIIPASLGPHLAVITGILSLPFTFFMSNDAFYFGIMPVLAETAATYGIEPVEMARASITGQTFHMQSPLVPAILLLVTLAGVPLADHHKKVLWRAALVSLSMLVIGVVLGQIPW</sequence>
<feature type="region of interest" description="Disordered" evidence="6">
    <location>
        <begin position="221"/>
        <end position="261"/>
    </location>
</feature>
<feature type="transmembrane region" description="Helical" evidence="7">
    <location>
        <begin position="61"/>
        <end position="79"/>
    </location>
</feature>
<feature type="transmembrane region" description="Helical" evidence="7">
    <location>
        <begin position="428"/>
        <end position="444"/>
    </location>
</feature>
<keyword evidence="2" id="KW-0813">Transport</keyword>
<dbReference type="PANTHER" id="PTHR33451">
    <property type="entry name" value="MALATE-2H(+)/NA(+)-LACTATE ANTIPORTER"/>
    <property type="match status" value="1"/>
</dbReference>
<feature type="transmembrane region" description="Helical" evidence="7">
    <location>
        <begin position="357"/>
        <end position="383"/>
    </location>
</feature>
<feature type="transmembrane region" description="Helical" evidence="7">
    <location>
        <begin position="173"/>
        <end position="193"/>
    </location>
</feature>
<keyword evidence="5 7" id="KW-0472">Membrane</keyword>
<feature type="transmembrane region" description="Helical" evidence="7">
    <location>
        <begin position="99"/>
        <end position="122"/>
    </location>
</feature>
<protein>
    <submittedName>
        <fullName evidence="9">Magnesium citrate transporter CitM</fullName>
    </submittedName>
</protein>
<dbReference type="AlphaFoldDB" id="K8XN25"/>
<keyword evidence="3 7" id="KW-0812">Transmembrane</keyword>
<organism evidence="9 10">
    <name type="scientific">Rhodococcus opacus M213</name>
    <dbReference type="NCBI Taxonomy" id="1129896"/>
    <lineage>
        <taxon>Bacteria</taxon>
        <taxon>Bacillati</taxon>
        <taxon>Actinomycetota</taxon>
        <taxon>Actinomycetes</taxon>
        <taxon>Mycobacteriales</taxon>
        <taxon>Nocardiaceae</taxon>
        <taxon>Rhodococcus</taxon>
    </lineage>
</organism>
<reference evidence="9 10" key="1">
    <citation type="journal article" date="2013" name="Genome Announc.">
        <title>Draft Genome Sequence of Rhodococcus opacus Strain M213 Shows a Diverse Catabolic Potential.</title>
        <authorList>
            <person name="Pathak A."/>
            <person name="Green S.J."/>
            <person name="Ogram A."/>
            <person name="Chauhan A."/>
        </authorList>
    </citation>
    <scope>NUCLEOTIDE SEQUENCE [LARGE SCALE GENOMIC DNA]</scope>
    <source>
        <strain evidence="9 10">M213</strain>
    </source>
</reference>
<dbReference type="Pfam" id="PF03600">
    <property type="entry name" value="CitMHS"/>
    <property type="match status" value="1"/>
</dbReference>
<dbReference type="GO" id="GO:0055085">
    <property type="term" value="P:transmembrane transport"/>
    <property type="evidence" value="ECO:0007669"/>
    <property type="project" value="InterPro"/>
</dbReference>
<evidence type="ECO:0000256" key="4">
    <source>
        <dbReference type="ARBA" id="ARBA00022989"/>
    </source>
</evidence>
<evidence type="ECO:0000256" key="2">
    <source>
        <dbReference type="ARBA" id="ARBA00022448"/>
    </source>
</evidence>
<dbReference type="Proteomes" id="UP000005951">
    <property type="component" value="Unassembled WGS sequence"/>
</dbReference>
<feature type="transmembrane region" description="Helical" evidence="7">
    <location>
        <begin position="29"/>
        <end position="49"/>
    </location>
</feature>
<name>K8XN25_RHOOP</name>
<feature type="transmembrane region" description="Helical" evidence="7">
    <location>
        <begin position="389"/>
        <end position="407"/>
    </location>
</feature>
<dbReference type="EMBL" id="AJYC02000028">
    <property type="protein sequence ID" value="EKT82844.1"/>
    <property type="molecule type" value="Genomic_DNA"/>
</dbReference>
<feature type="transmembrane region" description="Helical" evidence="7">
    <location>
        <begin position="450"/>
        <end position="471"/>
    </location>
</feature>
<dbReference type="InterPro" id="IPR004680">
    <property type="entry name" value="Cit_transptr-like_dom"/>
</dbReference>
<evidence type="ECO:0000256" key="1">
    <source>
        <dbReference type="ARBA" id="ARBA00004141"/>
    </source>
</evidence>
<dbReference type="GO" id="GO:0016020">
    <property type="term" value="C:membrane"/>
    <property type="evidence" value="ECO:0007669"/>
    <property type="project" value="UniProtKB-SubCell"/>
</dbReference>
<comment type="subcellular location">
    <subcellularLocation>
        <location evidence="1">Membrane</location>
        <topology evidence="1">Multi-pass membrane protein</topology>
    </subcellularLocation>
</comment>
<evidence type="ECO:0000259" key="8">
    <source>
        <dbReference type="Pfam" id="PF03600"/>
    </source>
</evidence>
<evidence type="ECO:0000313" key="10">
    <source>
        <dbReference type="Proteomes" id="UP000005951"/>
    </source>
</evidence>
<comment type="caution">
    <text evidence="9">The sequence shown here is derived from an EMBL/GenBank/DDBJ whole genome shotgun (WGS) entry which is preliminary data.</text>
</comment>
<dbReference type="InterPro" id="IPR052180">
    <property type="entry name" value="NhaC_Na-H+_Antiporter"/>
</dbReference>
<feature type="compositionally biased region" description="Gly residues" evidence="6">
    <location>
        <begin position="228"/>
        <end position="249"/>
    </location>
</feature>
<evidence type="ECO:0000256" key="5">
    <source>
        <dbReference type="ARBA" id="ARBA00023136"/>
    </source>
</evidence>
<evidence type="ECO:0000313" key="9">
    <source>
        <dbReference type="EMBL" id="EKT82844.1"/>
    </source>
</evidence>